<organism evidence="5">
    <name type="scientific">Lotharella oceanica</name>
    <dbReference type="NCBI Taxonomy" id="641309"/>
    <lineage>
        <taxon>Eukaryota</taxon>
        <taxon>Sar</taxon>
        <taxon>Rhizaria</taxon>
        <taxon>Cercozoa</taxon>
        <taxon>Chlorarachniophyceae</taxon>
        <taxon>Lotharella</taxon>
    </lineage>
</organism>
<dbReference type="Gene3D" id="2.30.29.30">
    <property type="entry name" value="Pleckstrin-homology domain (PH domain)/Phosphotyrosine-binding domain (PTB)"/>
    <property type="match status" value="1"/>
</dbReference>
<name>A0A7S2TT65_9EUKA</name>
<feature type="domain" description="EF-hand" evidence="4">
    <location>
        <begin position="152"/>
        <end position="187"/>
    </location>
</feature>
<dbReference type="SUPFAM" id="SSF47473">
    <property type="entry name" value="EF-hand"/>
    <property type="match status" value="1"/>
</dbReference>
<dbReference type="PROSITE" id="PS00018">
    <property type="entry name" value="EF_HAND_1"/>
    <property type="match status" value="1"/>
</dbReference>
<gene>
    <name evidence="5" type="ORF">LSP00402_LOCUS12721</name>
</gene>
<feature type="domain" description="PH" evidence="3">
    <location>
        <begin position="1"/>
        <end position="96"/>
    </location>
</feature>
<dbReference type="SUPFAM" id="SSF50729">
    <property type="entry name" value="PH domain-like"/>
    <property type="match status" value="1"/>
</dbReference>
<dbReference type="InterPro" id="IPR051707">
    <property type="entry name" value="PI-Interact_SigTrans_Reg"/>
</dbReference>
<dbReference type="AlphaFoldDB" id="A0A7S2TT65"/>
<dbReference type="Gene3D" id="1.10.238.10">
    <property type="entry name" value="EF-hand"/>
    <property type="match status" value="1"/>
</dbReference>
<evidence type="ECO:0000256" key="2">
    <source>
        <dbReference type="SAM" id="MobiDB-lite"/>
    </source>
</evidence>
<protein>
    <submittedName>
        <fullName evidence="5">Uncharacterized protein</fullName>
    </submittedName>
</protein>
<evidence type="ECO:0000259" key="4">
    <source>
        <dbReference type="PROSITE" id="PS50222"/>
    </source>
</evidence>
<dbReference type="PROSITE" id="PS50003">
    <property type="entry name" value="PH_DOMAIN"/>
    <property type="match status" value="1"/>
</dbReference>
<accession>A0A7S2TT65</accession>
<keyword evidence="1" id="KW-0106">Calcium</keyword>
<dbReference type="SMART" id="SM00233">
    <property type="entry name" value="PH"/>
    <property type="match status" value="1"/>
</dbReference>
<dbReference type="Pfam" id="PF00169">
    <property type="entry name" value="PH"/>
    <property type="match status" value="1"/>
</dbReference>
<dbReference type="PROSITE" id="PS50222">
    <property type="entry name" value="EF_HAND_2"/>
    <property type="match status" value="1"/>
</dbReference>
<dbReference type="InterPro" id="IPR002048">
    <property type="entry name" value="EF_hand_dom"/>
</dbReference>
<proteinExistence type="predicted"/>
<evidence type="ECO:0000256" key="1">
    <source>
        <dbReference type="ARBA" id="ARBA00022837"/>
    </source>
</evidence>
<evidence type="ECO:0000259" key="3">
    <source>
        <dbReference type="PROSITE" id="PS50003"/>
    </source>
</evidence>
<dbReference type="EMBL" id="HBHP01020462">
    <property type="protein sequence ID" value="CAD9768741.1"/>
    <property type="molecule type" value="Transcribed_RNA"/>
</dbReference>
<dbReference type="InterPro" id="IPR011993">
    <property type="entry name" value="PH-like_dom_sf"/>
</dbReference>
<dbReference type="InterPro" id="IPR011992">
    <property type="entry name" value="EF-hand-dom_pair"/>
</dbReference>
<dbReference type="InterPro" id="IPR001849">
    <property type="entry name" value="PH_domain"/>
</dbReference>
<reference evidence="5" key="1">
    <citation type="submission" date="2021-01" db="EMBL/GenBank/DDBJ databases">
        <authorList>
            <person name="Corre E."/>
            <person name="Pelletier E."/>
            <person name="Niang G."/>
            <person name="Scheremetjew M."/>
            <person name="Finn R."/>
            <person name="Kale V."/>
            <person name="Holt S."/>
            <person name="Cochrane G."/>
            <person name="Meng A."/>
            <person name="Brown T."/>
            <person name="Cohen L."/>
        </authorList>
    </citation>
    <scope>NUCLEOTIDE SEQUENCE</scope>
    <source>
        <strain evidence="5">CCMP622</strain>
    </source>
</reference>
<sequence>MRKSGHLYKRGALNPAYKRRFFRLFDGSMQYFTDETSDQPKGSINLTGSTLITDPAKNNKNGFTIKVSSSSRMFYIQADDRKTADEWILAIAQSEGVVLEDDSALGLSLKTREEKLLLGGGALEDWSSDEETDPTHVALNANLLLFGADIVQVYNALNTEFQTADKDKDGWITQQELEPILATTYQRFGYPPSQIETMRLATRLHMEIIDKDARGRIDRGEFMILLKLVLASSLALDKVIGISKKDFYPGDRRFFRAMNMIKRADNEAAKPANKSKAPGKAKVTEESLLLTAPVSKSPTRNKRRVSAFGVRTRQSSAPSTAPPRPPDFKEMWAKLITDLWESIGELPGDGGVLVRKSVARAYPYFVKVLGLQKVDDEKKNKRDSWTIARALDPAIQRQVSFNKKELDGFCRRIVLYGMAMEFIKRPFR</sequence>
<dbReference type="PANTHER" id="PTHR14336">
    <property type="entry name" value="TANDEM PH DOMAIN CONTAINING PROTEIN"/>
    <property type="match status" value="1"/>
</dbReference>
<evidence type="ECO:0000313" key="5">
    <source>
        <dbReference type="EMBL" id="CAD9768741.1"/>
    </source>
</evidence>
<dbReference type="GO" id="GO:0005509">
    <property type="term" value="F:calcium ion binding"/>
    <property type="evidence" value="ECO:0007669"/>
    <property type="project" value="InterPro"/>
</dbReference>
<dbReference type="InterPro" id="IPR018247">
    <property type="entry name" value="EF_Hand_1_Ca_BS"/>
</dbReference>
<dbReference type="CDD" id="cd00821">
    <property type="entry name" value="PH"/>
    <property type="match status" value="1"/>
</dbReference>
<feature type="region of interest" description="Disordered" evidence="2">
    <location>
        <begin position="298"/>
        <end position="325"/>
    </location>
</feature>